<evidence type="ECO:0000256" key="11">
    <source>
        <dbReference type="RuleBase" id="RU004253"/>
    </source>
</evidence>
<dbReference type="EMBL" id="BAAADO010000009">
    <property type="protein sequence ID" value="GAA0502526.1"/>
    <property type="molecule type" value="Genomic_DNA"/>
</dbReference>
<gene>
    <name evidence="9 13" type="primary">thiE</name>
    <name evidence="13" type="ORF">GCM10008986_32660</name>
</gene>
<dbReference type="PANTHER" id="PTHR20857">
    <property type="entry name" value="THIAMINE-PHOSPHATE PYROPHOSPHORYLASE"/>
    <property type="match status" value="1"/>
</dbReference>
<dbReference type="InterPro" id="IPR036206">
    <property type="entry name" value="ThiamineP_synth_sf"/>
</dbReference>
<evidence type="ECO:0000256" key="1">
    <source>
        <dbReference type="ARBA" id="ARBA00005165"/>
    </source>
</evidence>
<dbReference type="PANTHER" id="PTHR20857:SF15">
    <property type="entry name" value="THIAMINE-PHOSPHATE SYNTHASE"/>
    <property type="match status" value="1"/>
</dbReference>
<keyword evidence="14" id="KW-1185">Reference proteome</keyword>
<evidence type="ECO:0000259" key="12">
    <source>
        <dbReference type="Pfam" id="PF02581"/>
    </source>
</evidence>
<sequence length="214" mass="23273">MKQQKIEEHLSLYFIMGSANCGNRDPVDVLKQAIDGGITLFQYREKGEAALKDREKYRLAEKLQRVCADAEIPFMVNDDVELAIELDADGVHVGQDDEAARFVRRRMGNKILGVSAHTIDEAHQAIHDGADYLGIGPIFPTASKADAKKAQGPELIKHFRNQEINVPIVGIGGITSANAQEVIEAGADGVSVISAIAGAENIQKATEELKTKLR</sequence>
<dbReference type="SUPFAM" id="SSF51391">
    <property type="entry name" value="Thiamin phosphate synthase"/>
    <property type="match status" value="1"/>
</dbReference>
<organism evidence="13 14">
    <name type="scientific">Salinibacillus aidingensis</name>
    <dbReference type="NCBI Taxonomy" id="237684"/>
    <lineage>
        <taxon>Bacteria</taxon>
        <taxon>Bacillati</taxon>
        <taxon>Bacillota</taxon>
        <taxon>Bacilli</taxon>
        <taxon>Bacillales</taxon>
        <taxon>Bacillaceae</taxon>
        <taxon>Salinibacillus</taxon>
    </lineage>
</organism>
<evidence type="ECO:0000256" key="10">
    <source>
        <dbReference type="RuleBase" id="RU003826"/>
    </source>
</evidence>
<reference evidence="14" key="1">
    <citation type="journal article" date="2019" name="Int. J. Syst. Evol. Microbiol.">
        <title>The Global Catalogue of Microorganisms (GCM) 10K type strain sequencing project: providing services to taxonomists for standard genome sequencing and annotation.</title>
        <authorList>
            <consortium name="The Broad Institute Genomics Platform"/>
            <consortium name="The Broad Institute Genome Sequencing Center for Infectious Disease"/>
            <person name="Wu L."/>
            <person name="Ma J."/>
        </authorList>
    </citation>
    <scope>NUCLEOTIDE SEQUENCE [LARGE SCALE GENOMIC DNA]</scope>
    <source>
        <strain evidence="14">JCM 12389</strain>
    </source>
</reference>
<protein>
    <recommendedName>
        <fullName evidence="9">Thiamine-phosphate synthase</fullName>
        <shortName evidence="9">TP synthase</shortName>
        <shortName evidence="9">TPS</shortName>
        <ecNumber evidence="9">2.5.1.3</ecNumber>
    </recommendedName>
    <alternativeName>
        <fullName evidence="9">Thiamine-phosphate pyrophosphorylase</fullName>
        <shortName evidence="9">TMP pyrophosphorylase</shortName>
        <shortName evidence="9">TMP-PPase</shortName>
    </alternativeName>
</protein>
<feature type="binding site" evidence="9">
    <location>
        <begin position="193"/>
        <end position="194"/>
    </location>
    <ligand>
        <name>2-[(2R,5Z)-2-carboxy-4-methylthiazol-5(2H)-ylidene]ethyl phosphate</name>
        <dbReference type="ChEBI" id="CHEBI:62899"/>
    </ligand>
</feature>
<dbReference type="HAMAP" id="MF_00097">
    <property type="entry name" value="TMP_synthase"/>
    <property type="match status" value="1"/>
</dbReference>
<feature type="domain" description="Thiamine phosphate synthase/TenI" evidence="12">
    <location>
        <begin position="12"/>
        <end position="196"/>
    </location>
</feature>
<evidence type="ECO:0000256" key="3">
    <source>
        <dbReference type="ARBA" id="ARBA00022723"/>
    </source>
</evidence>
<evidence type="ECO:0000256" key="5">
    <source>
        <dbReference type="ARBA" id="ARBA00022977"/>
    </source>
</evidence>
<comment type="caution">
    <text evidence="13">The sequence shown here is derived from an EMBL/GenBank/DDBJ whole genome shotgun (WGS) entry which is preliminary data.</text>
</comment>
<comment type="catalytic activity">
    <reaction evidence="6 9 10">
        <text>4-methyl-5-(2-phosphooxyethyl)-thiazole + 4-amino-2-methyl-5-(diphosphooxymethyl)pyrimidine + H(+) = thiamine phosphate + diphosphate</text>
        <dbReference type="Rhea" id="RHEA:22328"/>
        <dbReference type="ChEBI" id="CHEBI:15378"/>
        <dbReference type="ChEBI" id="CHEBI:33019"/>
        <dbReference type="ChEBI" id="CHEBI:37575"/>
        <dbReference type="ChEBI" id="CHEBI:57841"/>
        <dbReference type="ChEBI" id="CHEBI:58296"/>
        <dbReference type="EC" id="2.5.1.3"/>
    </reaction>
</comment>
<comment type="similarity">
    <text evidence="9 10">Belongs to the thiamine-phosphate synthase family.</text>
</comment>
<comment type="cofactor">
    <cofactor evidence="9">
        <name>Mg(2+)</name>
        <dbReference type="ChEBI" id="CHEBI:18420"/>
    </cofactor>
    <text evidence="9">Binds 1 Mg(2+) ion per subunit.</text>
</comment>
<dbReference type="InterPro" id="IPR013785">
    <property type="entry name" value="Aldolase_TIM"/>
</dbReference>
<dbReference type="CDD" id="cd00564">
    <property type="entry name" value="TMP_TenI"/>
    <property type="match status" value="1"/>
</dbReference>
<feature type="binding site" evidence="9">
    <location>
        <position position="78"/>
    </location>
    <ligand>
        <name>Mg(2+)</name>
        <dbReference type="ChEBI" id="CHEBI:18420"/>
    </ligand>
</feature>
<evidence type="ECO:0000256" key="9">
    <source>
        <dbReference type="HAMAP-Rule" id="MF_00097"/>
    </source>
</evidence>
<evidence type="ECO:0000256" key="4">
    <source>
        <dbReference type="ARBA" id="ARBA00022842"/>
    </source>
</evidence>
<name>A0ABP3LM18_9BACI</name>
<evidence type="ECO:0000313" key="14">
    <source>
        <dbReference type="Proteomes" id="UP001500880"/>
    </source>
</evidence>
<dbReference type="InterPro" id="IPR034291">
    <property type="entry name" value="TMP_synthase"/>
</dbReference>
<comment type="pathway">
    <text evidence="1 9 11">Cofactor biosynthesis; thiamine diphosphate biosynthesis; thiamine phosphate from 4-amino-2-methyl-5-diphosphomethylpyrimidine and 4-methyl-5-(2-phosphoethyl)-thiazole: step 1/1.</text>
</comment>
<accession>A0ABP3LM18</accession>
<dbReference type="InterPro" id="IPR022998">
    <property type="entry name" value="ThiamineP_synth_TenI"/>
</dbReference>
<feature type="binding site" evidence="9">
    <location>
        <position position="77"/>
    </location>
    <ligand>
        <name>4-amino-2-methyl-5-(diphosphooxymethyl)pyrimidine</name>
        <dbReference type="ChEBI" id="CHEBI:57841"/>
    </ligand>
</feature>
<keyword evidence="4 9" id="KW-0460">Magnesium</keyword>
<keyword evidence="3 9" id="KW-0479">Metal-binding</keyword>
<feature type="binding site" evidence="9">
    <location>
        <begin position="42"/>
        <end position="46"/>
    </location>
    <ligand>
        <name>4-amino-2-methyl-5-(diphosphooxymethyl)pyrimidine</name>
        <dbReference type="ChEBI" id="CHEBI:57841"/>
    </ligand>
</feature>
<evidence type="ECO:0000256" key="6">
    <source>
        <dbReference type="ARBA" id="ARBA00047334"/>
    </source>
</evidence>
<evidence type="ECO:0000313" key="13">
    <source>
        <dbReference type="EMBL" id="GAA0502526.1"/>
    </source>
</evidence>
<comment type="catalytic activity">
    <reaction evidence="7 9 10">
        <text>2-(2-carboxy-4-methylthiazol-5-yl)ethyl phosphate + 4-amino-2-methyl-5-(diphosphooxymethyl)pyrimidine + 2 H(+) = thiamine phosphate + CO2 + diphosphate</text>
        <dbReference type="Rhea" id="RHEA:47848"/>
        <dbReference type="ChEBI" id="CHEBI:15378"/>
        <dbReference type="ChEBI" id="CHEBI:16526"/>
        <dbReference type="ChEBI" id="CHEBI:33019"/>
        <dbReference type="ChEBI" id="CHEBI:37575"/>
        <dbReference type="ChEBI" id="CHEBI:57841"/>
        <dbReference type="ChEBI" id="CHEBI:62890"/>
        <dbReference type="EC" id="2.5.1.3"/>
    </reaction>
</comment>
<feature type="binding site" evidence="9">
    <location>
        <position position="97"/>
    </location>
    <ligand>
        <name>Mg(2+)</name>
        <dbReference type="ChEBI" id="CHEBI:18420"/>
    </ligand>
</feature>
<dbReference type="EC" id="2.5.1.3" evidence="9"/>
<dbReference type="Proteomes" id="UP001500880">
    <property type="component" value="Unassembled WGS sequence"/>
</dbReference>
<comment type="catalytic activity">
    <reaction evidence="8 9 10">
        <text>2-[(2R,5Z)-2-carboxy-4-methylthiazol-5(2H)-ylidene]ethyl phosphate + 4-amino-2-methyl-5-(diphosphooxymethyl)pyrimidine + 2 H(+) = thiamine phosphate + CO2 + diphosphate</text>
        <dbReference type="Rhea" id="RHEA:47844"/>
        <dbReference type="ChEBI" id="CHEBI:15378"/>
        <dbReference type="ChEBI" id="CHEBI:16526"/>
        <dbReference type="ChEBI" id="CHEBI:33019"/>
        <dbReference type="ChEBI" id="CHEBI:37575"/>
        <dbReference type="ChEBI" id="CHEBI:57841"/>
        <dbReference type="ChEBI" id="CHEBI:62899"/>
        <dbReference type="EC" id="2.5.1.3"/>
    </reaction>
</comment>
<evidence type="ECO:0000256" key="8">
    <source>
        <dbReference type="ARBA" id="ARBA00047883"/>
    </source>
</evidence>
<comment type="function">
    <text evidence="9">Condenses 4-methyl-5-(beta-hydroxyethyl)thiazole monophosphate (THZ-P) and 2-methyl-4-amino-5-hydroxymethyl pyrimidine pyrophosphate (HMP-PP) to form thiamine monophosphate (TMP).</text>
</comment>
<keyword evidence="2 9" id="KW-0808">Transferase</keyword>
<proteinExistence type="inferred from homology"/>
<dbReference type="NCBIfam" id="TIGR00693">
    <property type="entry name" value="thiE"/>
    <property type="match status" value="1"/>
</dbReference>
<evidence type="ECO:0000256" key="7">
    <source>
        <dbReference type="ARBA" id="ARBA00047851"/>
    </source>
</evidence>
<feature type="binding site" evidence="9">
    <location>
        <position position="144"/>
    </location>
    <ligand>
        <name>4-amino-2-methyl-5-(diphosphooxymethyl)pyrimidine</name>
        <dbReference type="ChEBI" id="CHEBI:57841"/>
    </ligand>
</feature>
<dbReference type="Pfam" id="PF02581">
    <property type="entry name" value="TMP-TENI"/>
    <property type="match status" value="1"/>
</dbReference>
<dbReference type="Gene3D" id="3.20.20.70">
    <property type="entry name" value="Aldolase class I"/>
    <property type="match status" value="1"/>
</dbReference>
<feature type="binding site" evidence="9">
    <location>
        <position position="173"/>
    </location>
    <ligand>
        <name>2-[(2R,5Z)-2-carboxy-4-methylthiazol-5(2H)-ylidene]ethyl phosphate</name>
        <dbReference type="ChEBI" id="CHEBI:62899"/>
    </ligand>
</feature>
<keyword evidence="5 9" id="KW-0784">Thiamine biosynthesis</keyword>
<feature type="binding site" evidence="9">
    <location>
        <position position="115"/>
    </location>
    <ligand>
        <name>4-amino-2-methyl-5-(diphosphooxymethyl)pyrimidine</name>
        <dbReference type="ChEBI" id="CHEBI:57841"/>
    </ligand>
</feature>
<dbReference type="RefSeq" id="WP_343843467.1">
    <property type="nucleotide sequence ID" value="NZ_BAAADO010000009.1"/>
</dbReference>
<evidence type="ECO:0000256" key="2">
    <source>
        <dbReference type="ARBA" id="ARBA00022679"/>
    </source>
</evidence>
<feature type="binding site" evidence="9">
    <location>
        <begin position="141"/>
        <end position="143"/>
    </location>
    <ligand>
        <name>2-[(2R,5Z)-2-carboxy-4-methylthiazol-5(2H)-ylidene]ethyl phosphate</name>
        <dbReference type="ChEBI" id="CHEBI:62899"/>
    </ligand>
</feature>